<sequence length="94" mass="10394">SGSIMTVLFVNNLGGMLQLEMGAVVYDVLGRLGMFGIYTPYEYIPLHMTSLNAPGFSISLLNISAIHCTPRTSVLHRPMDILQLLDDPMEAHSW</sequence>
<feature type="non-terminal residue" evidence="2">
    <location>
        <position position="94"/>
    </location>
</feature>
<dbReference type="PROSITE" id="PS51481">
    <property type="entry name" value="DHAK"/>
    <property type="match status" value="1"/>
</dbReference>
<dbReference type="AlphaFoldDB" id="A0A0D0ASR4"/>
<evidence type="ECO:0000313" key="3">
    <source>
        <dbReference type="Proteomes" id="UP000053593"/>
    </source>
</evidence>
<dbReference type="PANTHER" id="PTHR28629:SF4">
    <property type="entry name" value="TRIOKINASE_FMN CYCLASE"/>
    <property type="match status" value="1"/>
</dbReference>
<dbReference type="EMBL" id="KN834829">
    <property type="protein sequence ID" value="KIK53460.1"/>
    <property type="molecule type" value="Genomic_DNA"/>
</dbReference>
<evidence type="ECO:0000259" key="1">
    <source>
        <dbReference type="PROSITE" id="PS51481"/>
    </source>
</evidence>
<dbReference type="Pfam" id="PF02733">
    <property type="entry name" value="Dak1"/>
    <property type="match status" value="1"/>
</dbReference>
<protein>
    <recommendedName>
        <fullName evidence="1">DhaK domain-containing protein</fullName>
    </recommendedName>
</protein>
<organism evidence="2 3">
    <name type="scientific">Collybiopsis luxurians FD-317 M1</name>
    <dbReference type="NCBI Taxonomy" id="944289"/>
    <lineage>
        <taxon>Eukaryota</taxon>
        <taxon>Fungi</taxon>
        <taxon>Dikarya</taxon>
        <taxon>Basidiomycota</taxon>
        <taxon>Agaricomycotina</taxon>
        <taxon>Agaricomycetes</taxon>
        <taxon>Agaricomycetidae</taxon>
        <taxon>Agaricales</taxon>
        <taxon>Marasmiineae</taxon>
        <taxon>Omphalotaceae</taxon>
        <taxon>Collybiopsis</taxon>
        <taxon>Collybiopsis luxurians</taxon>
    </lineage>
</organism>
<dbReference type="Proteomes" id="UP000053593">
    <property type="component" value="Unassembled WGS sequence"/>
</dbReference>
<dbReference type="GO" id="GO:0019563">
    <property type="term" value="P:glycerol catabolic process"/>
    <property type="evidence" value="ECO:0007669"/>
    <property type="project" value="TreeGrafter"/>
</dbReference>
<feature type="domain" description="DhaK" evidence="1">
    <location>
        <begin position="1"/>
        <end position="94"/>
    </location>
</feature>
<dbReference type="InterPro" id="IPR004006">
    <property type="entry name" value="DhaK_dom"/>
</dbReference>
<dbReference type="OrthoDB" id="1724672at2759"/>
<feature type="non-terminal residue" evidence="2">
    <location>
        <position position="1"/>
    </location>
</feature>
<dbReference type="GO" id="GO:0004371">
    <property type="term" value="F:glycerone kinase activity"/>
    <property type="evidence" value="ECO:0007669"/>
    <property type="project" value="InterPro"/>
</dbReference>
<reference evidence="2 3" key="1">
    <citation type="submission" date="2014-04" db="EMBL/GenBank/DDBJ databases">
        <title>Evolutionary Origins and Diversification of the Mycorrhizal Mutualists.</title>
        <authorList>
            <consortium name="DOE Joint Genome Institute"/>
            <consortium name="Mycorrhizal Genomics Consortium"/>
            <person name="Kohler A."/>
            <person name="Kuo A."/>
            <person name="Nagy L.G."/>
            <person name="Floudas D."/>
            <person name="Copeland A."/>
            <person name="Barry K.W."/>
            <person name="Cichocki N."/>
            <person name="Veneault-Fourrey C."/>
            <person name="LaButti K."/>
            <person name="Lindquist E.A."/>
            <person name="Lipzen A."/>
            <person name="Lundell T."/>
            <person name="Morin E."/>
            <person name="Murat C."/>
            <person name="Riley R."/>
            <person name="Ohm R."/>
            <person name="Sun H."/>
            <person name="Tunlid A."/>
            <person name="Henrissat B."/>
            <person name="Grigoriev I.V."/>
            <person name="Hibbett D.S."/>
            <person name="Martin F."/>
        </authorList>
    </citation>
    <scope>NUCLEOTIDE SEQUENCE [LARGE SCALE GENOMIC DNA]</scope>
    <source>
        <strain evidence="2 3">FD-317 M1</strain>
    </source>
</reference>
<gene>
    <name evidence="2" type="ORF">GYMLUDRAFT_118507</name>
</gene>
<name>A0A0D0ASR4_9AGAR</name>
<keyword evidence="3" id="KW-1185">Reference proteome</keyword>
<evidence type="ECO:0000313" key="2">
    <source>
        <dbReference type="EMBL" id="KIK53460.1"/>
    </source>
</evidence>
<dbReference type="SUPFAM" id="SSF82549">
    <property type="entry name" value="DAK1/DegV-like"/>
    <property type="match status" value="1"/>
</dbReference>
<dbReference type="PANTHER" id="PTHR28629">
    <property type="entry name" value="TRIOKINASE/FMN CYCLASE"/>
    <property type="match status" value="1"/>
</dbReference>
<dbReference type="InterPro" id="IPR050861">
    <property type="entry name" value="Dihydroxyacetone_Kinase"/>
</dbReference>
<dbReference type="GO" id="GO:0005829">
    <property type="term" value="C:cytosol"/>
    <property type="evidence" value="ECO:0007669"/>
    <property type="project" value="TreeGrafter"/>
</dbReference>
<dbReference type="HOGENOM" id="CLU_2391898_0_0_1"/>
<accession>A0A0D0ASR4</accession>
<dbReference type="Gene3D" id="3.30.1180.20">
    <property type="entry name" value="Dihydroxyacetone kinase, domain 2"/>
    <property type="match status" value="1"/>
</dbReference>
<proteinExistence type="predicted"/>